<keyword evidence="3" id="KW-1185">Reference proteome</keyword>
<gene>
    <name evidence="2" type="ORF">BOKJ2_LOCUS14576</name>
</gene>
<comment type="caution">
    <text evidence="2">The sequence shown here is derived from an EMBL/GenBank/DDBJ whole genome shotgun (WGS) entry which is preliminary data.</text>
</comment>
<dbReference type="OrthoDB" id="5877221at2759"/>
<evidence type="ECO:0000313" key="3">
    <source>
        <dbReference type="Proteomes" id="UP000614601"/>
    </source>
</evidence>
<dbReference type="EMBL" id="CAJFCW020000006">
    <property type="protein sequence ID" value="CAG9128691.1"/>
    <property type="molecule type" value="Genomic_DNA"/>
</dbReference>
<dbReference type="Proteomes" id="UP000783686">
    <property type="component" value="Unassembled WGS sequence"/>
</dbReference>
<feature type="signal peptide" evidence="1">
    <location>
        <begin position="1"/>
        <end position="24"/>
    </location>
</feature>
<feature type="chain" id="PRO_5035595867" evidence="1">
    <location>
        <begin position="25"/>
        <end position="109"/>
    </location>
</feature>
<sequence length="109" mass="12277">MAYCNVMTLIVILCVIAKTNQTRAASWKSALNFGPDFEKDWIQMGENQPNVPKPKPEIAKESLRGMVADEPVGSGKLASKNCFFSPVQCSFFYKRSYAPYPGYGRFNRK</sequence>
<accession>A0A811LX56</accession>
<keyword evidence="1" id="KW-0732">Signal</keyword>
<dbReference type="EMBL" id="CAJFDH010000006">
    <property type="protein sequence ID" value="CAD5231307.1"/>
    <property type="molecule type" value="Genomic_DNA"/>
</dbReference>
<proteinExistence type="predicted"/>
<reference evidence="2" key="1">
    <citation type="submission" date="2020-09" db="EMBL/GenBank/DDBJ databases">
        <authorList>
            <person name="Kikuchi T."/>
        </authorList>
    </citation>
    <scope>NUCLEOTIDE SEQUENCE</scope>
    <source>
        <strain evidence="2">SH1</strain>
    </source>
</reference>
<evidence type="ECO:0000313" key="2">
    <source>
        <dbReference type="EMBL" id="CAD5231307.1"/>
    </source>
</evidence>
<evidence type="ECO:0000256" key="1">
    <source>
        <dbReference type="SAM" id="SignalP"/>
    </source>
</evidence>
<dbReference type="AlphaFoldDB" id="A0A811LX56"/>
<organism evidence="2 3">
    <name type="scientific">Bursaphelenchus okinawaensis</name>
    <dbReference type="NCBI Taxonomy" id="465554"/>
    <lineage>
        <taxon>Eukaryota</taxon>
        <taxon>Metazoa</taxon>
        <taxon>Ecdysozoa</taxon>
        <taxon>Nematoda</taxon>
        <taxon>Chromadorea</taxon>
        <taxon>Rhabditida</taxon>
        <taxon>Tylenchina</taxon>
        <taxon>Tylenchomorpha</taxon>
        <taxon>Aphelenchoidea</taxon>
        <taxon>Aphelenchoididae</taxon>
        <taxon>Bursaphelenchus</taxon>
    </lineage>
</organism>
<dbReference type="Proteomes" id="UP000614601">
    <property type="component" value="Unassembled WGS sequence"/>
</dbReference>
<protein>
    <submittedName>
        <fullName evidence="2">Uncharacterized protein</fullName>
    </submittedName>
</protein>
<name>A0A811LX56_9BILA</name>